<comment type="similarity">
    <text evidence="2">Belongs to the TMEM120 family.</text>
</comment>
<feature type="transmembrane region" description="Helical" evidence="8">
    <location>
        <begin position="135"/>
        <end position="154"/>
    </location>
</feature>
<evidence type="ECO:0000256" key="2">
    <source>
        <dbReference type="ARBA" id="ARBA00009700"/>
    </source>
</evidence>
<evidence type="ECO:0000256" key="5">
    <source>
        <dbReference type="ARBA" id="ARBA00023136"/>
    </source>
</evidence>
<keyword evidence="4 8" id="KW-1133">Transmembrane helix</keyword>
<feature type="coiled-coil region" evidence="6">
    <location>
        <begin position="51"/>
        <end position="78"/>
    </location>
</feature>
<evidence type="ECO:0000313" key="9">
    <source>
        <dbReference type="EMBL" id="KAJ6238767.1"/>
    </source>
</evidence>
<feature type="region of interest" description="Disordered" evidence="7">
    <location>
        <begin position="455"/>
        <end position="501"/>
    </location>
</feature>
<proteinExistence type="inferred from homology"/>
<feature type="transmembrane region" description="Helical" evidence="8">
    <location>
        <begin position="198"/>
        <end position="217"/>
    </location>
</feature>
<gene>
    <name evidence="9" type="ORF">M0813_25993</name>
</gene>
<feature type="region of interest" description="Disordered" evidence="7">
    <location>
        <begin position="421"/>
        <end position="442"/>
    </location>
</feature>
<reference evidence="9" key="1">
    <citation type="submission" date="2022-08" db="EMBL/GenBank/DDBJ databases">
        <title>Novel sulfate-reducing endosymbionts in the free-living metamonad Anaeramoeba.</title>
        <authorList>
            <person name="Jerlstrom-Hultqvist J."/>
            <person name="Cepicka I."/>
            <person name="Gallot-Lavallee L."/>
            <person name="Salas-Leiva D."/>
            <person name="Curtis B.A."/>
            <person name="Zahonova K."/>
            <person name="Pipaliya S."/>
            <person name="Dacks J."/>
            <person name="Roger A.J."/>
        </authorList>
    </citation>
    <scope>NUCLEOTIDE SEQUENCE</scope>
    <source>
        <strain evidence="9">Schooner1</strain>
    </source>
</reference>
<comment type="subcellular location">
    <subcellularLocation>
        <location evidence="1">Membrane</location>
        <topology evidence="1">Multi-pass membrane protein</topology>
    </subcellularLocation>
</comment>
<feature type="compositionally biased region" description="Basic and acidic residues" evidence="7">
    <location>
        <begin position="455"/>
        <end position="466"/>
    </location>
</feature>
<dbReference type="InterPro" id="IPR012926">
    <property type="entry name" value="TMEM120A/B"/>
</dbReference>
<keyword evidence="10" id="KW-1185">Reference proteome</keyword>
<dbReference type="EMBL" id="JAOAOG010000232">
    <property type="protein sequence ID" value="KAJ6238767.1"/>
    <property type="molecule type" value="Genomic_DNA"/>
</dbReference>
<dbReference type="Proteomes" id="UP001150062">
    <property type="component" value="Unassembled WGS sequence"/>
</dbReference>
<evidence type="ECO:0000256" key="4">
    <source>
        <dbReference type="ARBA" id="ARBA00022989"/>
    </source>
</evidence>
<name>A0ABQ8Y1N2_9EUKA</name>
<protein>
    <submittedName>
        <fullName evidence="9">Transmembrane protein induced by tumor necrosis factor alpha</fullName>
    </submittedName>
</protein>
<organism evidence="9 10">
    <name type="scientific">Anaeramoeba flamelloides</name>
    <dbReference type="NCBI Taxonomy" id="1746091"/>
    <lineage>
        <taxon>Eukaryota</taxon>
        <taxon>Metamonada</taxon>
        <taxon>Anaeramoebidae</taxon>
        <taxon>Anaeramoeba</taxon>
    </lineage>
</organism>
<evidence type="ECO:0000256" key="8">
    <source>
        <dbReference type="SAM" id="Phobius"/>
    </source>
</evidence>
<feature type="compositionally biased region" description="Basic and acidic residues" evidence="7">
    <location>
        <begin position="474"/>
        <end position="501"/>
    </location>
</feature>
<evidence type="ECO:0000256" key="7">
    <source>
        <dbReference type="SAM" id="MobiDB-lite"/>
    </source>
</evidence>
<keyword evidence="3 8" id="KW-0812">Transmembrane</keyword>
<keyword evidence="6" id="KW-0175">Coiled coil</keyword>
<feature type="transmembrane region" description="Helical" evidence="8">
    <location>
        <begin position="313"/>
        <end position="336"/>
    </location>
</feature>
<evidence type="ECO:0000256" key="3">
    <source>
        <dbReference type="ARBA" id="ARBA00022692"/>
    </source>
</evidence>
<sequence>MTTLALGEKVSFEEDLLDFETAVHSCKKYVELYRQDMDGANKIQKESKKVLRELWYELKRLQRNLRQLRKKRIITEREYRTYKYDIMNERSYLRVLGSELPNRTNNFLSFFLGNVKFYITDYTERVNCKIEYEDFKMVMLIIFGLFSIVMFSGYLLNLTFILKCLSIPYHLIPFYYYLSLTMRETVLKANGSNINNWWTIHHYISIFLSAFLLFWPFESFQEIFASRFYAFAIYTSIAQLFRHFSQKWHLSSLRSLGKASIEETINSDTPVEHFYSRLKVQLPFTIIMNLLLFFLSIYLLVKFITVKNAPKHCLLSSILFLSLAIGNTYSITRVVINRLHSRSIQSAIRSIPNISLVIAKKLKSLNLGKVQTPSNSLYSPTFNYTKLKRKYKNKKANKANIRKEGDESNNEIVEEEIEVYKNDNENENKNENENENNDNEIQNMNVGVNVNKEDNIINNEKERELVNQDENESGGEREKIRIRERGGEKEYQNKIREENNI</sequence>
<keyword evidence="5 8" id="KW-0472">Membrane</keyword>
<comment type="caution">
    <text evidence="9">The sequence shown here is derived from an EMBL/GenBank/DDBJ whole genome shotgun (WGS) entry which is preliminary data.</text>
</comment>
<dbReference type="Pfam" id="PF07851">
    <property type="entry name" value="TMEM120A-B"/>
    <property type="match status" value="1"/>
</dbReference>
<dbReference type="PANTHER" id="PTHR21433:SF0">
    <property type="entry name" value="TRANSMEMBRANE PROTEIN 120 HOMOLOG"/>
    <property type="match status" value="1"/>
</dbReference>
<evidence type="ECO:0000256" key="6">
    <source>
        <dbReference type="SAM" id="Coils"/>
    </source>
</evidence>
<dbReference type="PANTHER" id="PTHR21433">
    <property type="entry name" value="TRANSMEMBRANE PROTEIN INDUCED BY TUMOR NECROSIS FACTOR ALPHA"/>
    <property type="match status" value="1"/>
</dbReference>
<accession>A0ABQ8Y1N2</accession>
<feature type="transmembrane region" description="Helical" evidence="8">
    <location>
        <begin position="223"/>
        <end position="241"/>
    </location>
</feature>
<feature type="compositionally biased region" description="Basic and acidic residues" evidence="7">
    <location>
        <begin position="421"/>
        <end position="432"/>
    </location>
</feature>
<evidence type="ECO:0000313" key="10">
    <source>
        <dbReference type="Proteomes" id="UP001150062"/>
    </source>
</evidence>
<feature type="transmembrane region" description="Helical" evidence="8">
    <location>
        <begin position="282"/>
        <end position="301"/>
    </location>
</feature>
<evidence type="ECO:0000256" key="1">
    <source>
        <dbReference type="ARBA" id="ARBA00004141"/>
    </source>
</evidence>